<feature type="transmembrane region" description="Helical" evidence="1">
    <location>
        <begin position="66"/>
        <end position="86"/>
    </location>
</feature>
<dbReference type="OrthoDB" id="5965958at2"/>
<feature type="transmembrane region" description="Helical" evidence="1">
    <location>
        <begin position="154"/>
        <end position="172"/>
    </location>
</feature>
<dbReference type="RefSeq" id="WP_012187101.1">
    <property type="nucleotide sequence ID" value="NC_009955.1"/>
</dbReference>
<geneLocation type="plasmid" evidence="2 3">
    <name>pDSHI01</name>
</geneLocation>
<dbReference type="EMBL" id="CP000831">
    <property type="protein sequence ID" value="ABV95435.1"/>
    <property type="molecule type" value="Genomic_DNA"/>
</dbReference>
<dbReference type="Proteomes" id="UP000006833">
    <property type="component" value="Plasmid pDSHI01"/>
</dbReference>
<evidence type="ECO:0000256" key="1">
    <source>
        <dbReference type="SAM" id="Phobius"/>
    </source>
</evidence>
<evidence type="ECO:0000313" key="2">
    <source>
        <dbReference type="EMBL" id="ABV95435.1"/>
    </source>
</evidence>
<dbReference type="HOGENOM" id="CLU_092387_0_0_5"/>
<gene>
    <name evidence="2" type="ordered locus">Dshi_3702</name>
</gene>
<protein>
    <submittedName>
        <fullName evidence="2">Fatty acid hydroxylase</fullName>
    </submittedName>
</protein>
<name>A8LT68_DINSH</name>
<proteinExistence type="predicted"/>
<accession>A8LT68</accession>
<sequence length="279" mass="32237">MPHFTQSPERDAREQDRQRKYRKQFVADTPSWYHGLYHLGFTLVLTLGALAYSISQLNNPAPWEWALIPIFALVGNLAEYSAHRWIMHRPVPGLKMVYKRHCTTHHQFFTHHDLGYKGHKEWRALLFPPLAPVAFVLLSIPPALLANWLVSSNAAYLIVISMSGYYLFYEFVHTLSHLDDEKSPYLRHVPLINTIRRMHYIHHVLGLMQTKNFNLTFPIGDWIFGTSDLDRGFWGTMFNGDSDAHQKKDLQYEDLEVLLPGVDTSTARTDLQPAAARAK</sequence>
<dbReference type="KEGG" id="dsh:Dshi_3702"/>
<organism evidence="2 3">
    <name type="scientific">Dinoroseobacter shibae (strain DSM 16493 / NCIMB 14021 / DFL 12)</name>
    <dbReference type="NCBI Taxonomy" id="398580"/>
    <lineage>
        <taxon>Bacteria</taxon>
        <taxon>Pseudomonadati</taxon>
        <taxon>Pseudomonadota</taxon>
        <taxon>Alphaproteobacteria</taxon>
        <taxon>Rhodobacterales</taxon>
        <taxon>Roseobacteraceae</taxon>
        <taxon>Dinoroseobacter</taxon>
    </lineage>
</organism>
<dbReference type="AlphaFoldDB" id="A8LT68"/>
<evidence type="ECO:0000313" key="3">
    <source>
        <dbReference type="Proteomes" id="UP000006833"/>
    </source>
</evidence>
<keyword evidence="1" id="KW-0812">Transmembrane</keyword>
<feature type="transmembrane region" description="Helical" evidence="1">
    <location>
        <begin position="125"/>
        <end position="148"/>
    </location>
</feature>
<keyword evidence="1" id="KW-0472">Membrane</keyword>
<keyword evidence="2" id="KW-0614">Plasmid</keyword>
<reference evidence="3" key="1">
    <citation type="journal article" date="2010" name="ISME J.">
        <title>The complete genome sequence of the algal symbiont Dinoroseobacter shibae: a hitchhiker's guide to life in the sea.</title>
        <authorList>
            <person name="Wagner-Dobler I."/>
            <person name="Ballhausen B."/>
            <person name="Berger M."/>
            <person name="Brinkhoff T."/>
            <person name="Buchholz I."/>
            <person name="Bunk B."/>
            <person name="Cypionka H."/>
            <person name="Daniel R."/>
            <person name="Drepper T."/>
            <person name="Gerdts G."/>
            <person name="Hahnke S."/>
            <person name="Han C."/>
            <person name="Jahn D."/>
            <person name="Kalhoefer D."/>
            <person name="Kiss H."/>
            <person name="Klenk H.P."/>
            <person name="Kyrpides N."/>
            <person name="Liebl W."/>
            <person name="Liesegang H."/>
            <person name="Meincke L."/>
            <person name="Pati A."/>
            <person name="Petersen J."/>
            <person name="Piekarski T."/>
            <person name="Pommerenke C."/>
            <person name="Pradella S."/>
            <person name="Pukall R."/>
            <person name="Rabus R."/>
            <person name="Stackebrandt E."/>
            <person name="Thole S."/>
            <person name="Thompson L."/>
            <person name="Tielen P."/>
            <person name="Tomasch J."/>
            <person name="von Jan M."/>
            <person name="Wanphrut N."/>
            <person name="Wichels A."/>
            <person name="Zech H."/>
            <person name="Simon M."/>
        </authorList>
    </citation>
    <scope>NUCLEOTIDE SEQUENCE [LARGE SCALE GENOMIC DNA]</scope>
    <source>
        <strain evidence="3">DSM 16493 / NCIMB 14021 / DFL 12</strain>
        <plasmid evidence="3">Plasmid pDSHI01</plasmid>
    </source>
</reference>
<keyword evidence="1" id="KW-1133">Transmembrane helix</keyword>
<keyword evidence="3" id="KW-1185">Reference proteome</keyword>
<feature type="transmembrane region" description="Helical" evidence="1">
    <location>
        <begin position="32"/>
        <end position="54"/>
    </location>
</feature>